<dbReference type="InterPro" id="IPR050267">
    <property type="entry name" value="Anti-sigma-factor_SerPK"/>
</dbReference>
<dbReference type="AlphaFoldDB" id="A0A0X3V7A9"/>
<evidence type="ECO:0000259" key="2">
    <source>
        <dbReference type="Pfam" id="PF13581"/>
    </source>
</evidence>
<keyword evidence="1" id="KW-0808">Transferase</keyword>
<dbReference type="CDD" id="cd16936">
    <property type="entry name" value="HATPase_RsbW-like"/>
    <property type="match status" value="1"/>
</dbReference>
<name>A0A0X3V7A9_9ACTN</name>
<keyword evidence="1" id="KW-0418">Kinase</keyword>
<dbReference type="Gene3D" id="3.30.565.10">
    <property type="entry name" value="Histidine kinase-like ATPase, C-terminal domain"/>
    <property type="match status" value="1"/>
</dbReference>
<feature type="domain" description="Histidine kinase/HSP90-like ATPase" evidence="2">
    <location>
        <begin position="37"/>
        <end position="151"/>
    </location>
</feature>
<evidence type="ECO:0000313" key="3">
    <source>
        <dbReference type="EMBL" id="KUL40112.1"/>
    </source>
</evidence>
<keyword evidence="1" id="KW-0723">Serine/threonine-protein kinase</keyword>
<dbReference type="PANTHER" id="PTHR35526">
    <property type="entry name" value="ANTI-SIGMA-F FACTOR RSBW-RELATED"/>
    <property type="match status" value="1"/>
</dbReference>
<evidence type="ECO:0000313" key="4">
    <source>
        <dbReference type="Proteomes" id="UP000053923"/>
    </source>
</evidence>
<dbReference type="PANTHER" id="PTHR35526:SF3">
    <property type="entry name" value="ANTI-SIGMA-F FACTOR RSBW"/>
    <property type="match status" value="1"/>
</dbReference>
<dbReference type="Proteomes" id="UP000053923">
    <property type="component" value="Unassembled WGS sequence"/>
</dbReference>
<dbReference type="EMBL" id="LLZG01000086">
    <property type="protein sequence ID" value="KUL40112.1"/>
    <property type="molecule type" value="Genomic_DNA"/>
</dbReference>
<dbReference type="Pfam" id="PF13581">
    <property type="entry name" value="HATPase_c_2"/>
    <property type="match status" value="1"/>
</dbReference>
<accession>A0A0X3V7A9</accession>
<evidence type="ECO:0000256" key="1">
    <source>
        <dbReference type="ARBA" id="ARBA00022527"/>
    </source>
</evidence>
<sequence>MLISHRYADPADFYAECDEIERELIAMTDPARQVPFARDQSAAVRAAVAEFARSRAVPENRTRDMVTAVHEVVVNAVRFGGGNGVLHLWSEPDHVICEVTDAGSRARAPAFPGHLPPEPRAPRAHGMWVVRQLSDLVTEQFGPEGSAVRMYFRR</sequence>
<protein>
    <recommendedName>
        <fullName evidence="2">Histidine kinase/HSP90-like ATPase domain-containing protein</fullName>
    </recommendedName>
</protein>
<dbReference type="GO" id="GO:0004674">
    <property type="term" value="F:protein serine/threonine kinase activity"/>
    <property type="evidence" value="ECO:0007669"/>
    <property type="project" value="UniProtKB-KW"/>
</dbReference>
<keyword evidence="4" id="KW-1185">Reference proteome</keyword>
<dbReference type="SUPFAM" id="SSF55874">
    <property type="entry name" value="ATPase domain of HSP90 chaperone/DNA topoisomerase II/histidine kinase"/>
    <property type="match status" value="1"/>
</dbReference>
<gene>
    <name evidence="3" type="ORF">ADL12_14175</name>
</gene>
<reference evidence="4" key="1">
    <citation type="submission" date="2015-10" db="EMBL/GenBank/DDBJ databases">
        <authorList>
            <person name="Ju K.-S."/>
            <person name="Doroghazi J.R."/>
            <person name="Metcalf W.W."/>
        </authorList>
    </citation>
    <scope>NUCLEOTIDE SEQUENCE [LARGE SCALE GENOMIC DNA]</scope>
    <source>
        <strain evidence="4">NRRL 3151</strain>
    </source>
</reference>
<comment type="caution">
    <text evidence="3">The sequence shown here is derived from an EMBL/GenBank/DDBJ whole genome shotgun (WGS) entry which is preliminary data.</text>
</comment>
<organism evidence="3 4">
    <name type="scientific">Streptomyces regalis</name>
    <dbReference type="NCBI Taxonomy" id="68262"/>
    <lineage>
        <taxon>Bacteria</taxon>
        <taxon>Bacillati</taxon>
        <taxon>Actinomycetota</taxon>
        <taxon>Actinomycetes</taxon>
        <taxon>Kitasatosporales</taxon>
        <taxon>Streptomycetaceae</taxon>
        <taxon>Streptomyces</taxon>
    </lineage>
</organism>
<dbReference type="InterPro" id="IPR036890">
    <property type="entry name" value="HATPase_C_sf"/>
</dbReference>
<proteinExistence type="predicted"/>
<dbReference type="InterPro" id="IPR003594">
    <property type="entry name" value="HATPase_dom"/>
</dbReference>